<accession>A0A9N9D120</accession>
<name>A0A9N9D120_9GLOM</name>
<gene>
    <name evidence="2" type="ORF">DEBURN_LOCUS10294</name>
</gene>
<feature type="non-terminal residue" evidence="2">
    <location>
        <position position="51"/>
    </location>
</feature>
<protein>
    <submittedName>
        <fullName evidence="2">8177_t:CDS:1</fullName>
    </submittedName>
</protein>
<dbReference type="AlphaFoldDB" id="A0A9N9D120"/>
<feature type="coiled-coil region" evidence="1">
    <location>
        <begin position="15"/>
        <end position="49"/>
    </location>
</feature>
<keyword evidence="3" id="KW-1185">Reference proteome</keyword>
<keyword evidence="1" id="KW-0175">Coiled coil</keyword>
<dbReference type="EMBL" id="CAJVPK010002825">
    <property type="protein sequence ID" value="CAG8619142.1"/>
    <property type="molecule type" value="Genomic_DNA"/>
</dbReference>
<evidence type="ECO:0000256" key="1">
    <source>
        <dbReference type="SAM" id="Coils"/>
    </source>
</evidence>
<evidence type="ECO:0000313" key="2">
    <source>
        <dbReference type="EMBL" id="CAG8619142.1"/>
    </source>
</evidence>
<comment type="caution">
    <text evidence="2">The sequence shown here is derived from an EMBL/GenBank/DDBJ whole genome shotgun (WGS) entry which is preliminary data.</text>
</comment>
<dbReference type="Proteomes" id="UP000789706">
    <property type="component" value="Unassembled WGS sequence"/>
</dbReference>
<proteinExistence type="predicted"/>
<organism evidence="2 3">
    <name type="scientific">Diversispora eburnea</name>
    <dbReference type="NCBI Taxonomy" id="1213867"/>
    <lineage>
        <taxon>Eukaryota</taxon>
        <taxon>Fungi</taxon>
        <taxon>Fungi incertae sedis</taxon>
        <taxon>Mucoromycota</taxon>
        <taxon>Glomeromycotina</taxon>
        <taxon>Glomeromycetes</taxon>
        <taxon>Diversisporales</taxon>
        <taxon>Diversisporaceae</taxon>
        <taxon>Diversispora</taxon>
    </lineage>
</organism>
<reference evidence="2" key="1">
    <citation type="submission" date="2021-06" db="EMBL/GenBank/DDBJ databases">
        <authorList>
            <person name="Kallberg Y."/>
            <person name="Tangrot J."/>
            <person name="Rosling A."/>
        </authorList>
    </citation>
    <scope>NUCLEOTIDE SEQUENCE</scope>
    <source>
        <strain evidence="2">AZ414A</strain>
    </source>
</reference>
<dbReference type="OrthoDB" id="2439285at2759"/>
<evidence type="ECO:0000313" key="3">
    <source>
        <dbReference type="Proteomes" id="UP000789706"/>
    </source>
</evidence>
<sequence>MNRTKNYCVSIDKLNSDLVHQIAELRKKFVEVEAENIEVKAENAKLRQDME</sequence>